<organism evidence="1 2">
    <name type="scientific">Enterobacter cloacae</name>
    <dbReference type="NCBI Taxonomy" id="550"/>
    <lineage>
        <taxon>Bacteria</taxon>
        <taxon>Pseudomonadati</taxon>
        <taxon>Pseudomonadota</taxon>
        <taxon>Gammaproteobacteria</taxon>
        <taxon>Enterobacterales</taxon>
        <taxon>Enterobacteriaceae</taxon>
        <taxon>Enterobacter</taxon>
        <taxon>Enterobacter cloacae complex</taxon>
    </lineage>
</organism>
<dbReference type="SUPFAM" id="SSF49401">
    <property type="entry name" value="Bacterial adhesins"/>
    <property type="match status" value="1"/>
</dbReference>
<accession>A0AA42UDJ8</accession>
<dbReference type="EMBL" id="JAOCIY010000074">
    <property type="protein sequence ID" value="MDH1481879.1"/>
    <property type="molecule type" value="Genomic_DNA"/>
</dbReference>
<protein>
    <submittedName>
        <fullName evidence="1">Fimbrial protein</fullName>
    </submittedName>
</protein>
<dbReference type="GO" id="GO:0007155">
    <property type="term" value="P:cell adhesion"/>
    <property type="evidence" value="ECO:0007669"/>
    <property type="project" value="InterPro"/>
</dbReference>
<proteinExistence type="predicted"/>
<dbReference type="GO" id="GO:0009289">
    <property type="term" value="C:pilus"/>
    <property type="evidence" value="ECO:0007669"/>
    <property type="project" value="InterPro"/>
</dbReference>
<name>A0AA42UDJ8_ENTCL</name>
<evidence type="ECO:0000313" key="2">
    <source>
        <dbReference type="Proteomes" id="UP001161707"/>
    </source>
</evidence>
<dbReference type="AlphaFoldDB" id="A0AA42UDJ8"/>
<gene>
    <name evidence="1" type="ORF">N5E88_20640</name>
</gene>
<dbReference type="Gene3D" id="2.60.40.1090">
    <property type="entry name" value="Fimbrial-type adhesion domain"/>
    <property type="match status" value="1"/>
</dbReference>
<sequence length="131" mass="14616">IYPENQIVNFGQFTESAVNANAVTSPFSISTIRDATAGCSEQFDVTTSFYTTDTLYDNTHLDMGNGLLMRLIDKTNGDVTYNQYLPFATYHPDDTETTLTHDYTAELTRKPGEAVIPGPFSKDIIVKINYQ</sequence>
<feature type="non-terminal residue" evidence="1">
    <location>
        <position position="1"/>
    </location>
</feature>
<comment type="caution">
    <text evidence="1">The sequence shown here is derived from an EMBL/GenBank/DDBJ whole genome shotgun (WGS) entry which is preliminary data.</text>
</comment>
<dbReference type="InterPro" id="IPR008966">
    <property type="entry name" value="Adhesion_dom_sf"/>
</dbReference>
<reference evidence="1" key="1">
    <citation type="submission" date="2022-09" db="EMBL/GenBank/DDBJ databases">
        <title>Intensive care unit water sources are persistently colonized with multi-drug resistant bacteria and are the site of extensive horizontal gene transfer of antibiotic resistance genes.</title>
        <authorList>
            <person name="Diorio-Toth L."/>
        </authorList>
    </citation>
    <scope>NUCLEOTIDE SEQUENCE</scope>
    <source>
        <strain evidence="1">GD03711</strain>
    </source>
</reference>
<evidence type="ECO:0000313" key="1">
    <source>
        <dbReference type="EMBL" id="MDH1481879.1"/>
    </source>
</evidence>
<dbReference type="InterPro" id="IPR036937">
    <property type="entry name" value="Adhesion_dom_fimbrial_sf"/>
</dbReference>
<dbReference type="Proteomes" id="UP001161707">
    <property type="component" value="Unassembled WGS sequence"/>
</dbReference>